<dbReference type="InterPro" id="IPR001155">
    <property type="entry name" value="OxRdtase_FMN_N"/>
</dbReference>
<dbReference type="PANTHER" id="PTHR22893:SF91">
    <property type="entry name" value="NADPH DEHYDROGENASE 2-RELATED"/>
    <property type="match status" value="1"/>
</dbReference>
<protein>
    <submittedName>
        <fullName evidence="5">12-oxophytodienoate reductase 1</fullName>
        <ecNumber evidence="5">1.6.99.1</ecNumber>
    </submittedName>
</protein>
<name>C9YGR8_CURXX</name>
<dbReference type="SUPFAM" id="SSF51395">
    <property type="entry name" value="FMN-linked oxidoreductases"/>
    <property type="match status" value="1"/>
</dbReference>
<dbReference type="FunFam" id="3.20.20.70:FF:000059">
    <property type="entry name" value="N-ethylmaleimide reductase, FMN-linked"/>
    <property type="match status" value="1"/>
</dbReference>
<dbReference type="InterPro" id="IPR013785">
    <property type="entry name" value="Aldolase_TIM"/>
</dbReference>
<sequence length="369" mass="39495">MGPVPHSRPLLLRLQVLNMLFTPLQVGALTLPNRFVLAPLTRTRAGMEHLPNDLMAEYYAQRASGGLLITECTMVQEGTSAFVAEPGVYSEAQIAGWKKTTDAVHAKGGRIFMQIWHAGRAAHPGINGGVRTVSSSALAIDGEIHTPAGKVPHVVPHALSVEEIKDIVAAFAKGAKNAIAAGFDGVEVHGANGYLIDQFLRDGCNKRTDAYGGSLENRARFLFEVLTAVSEAIGSDRVGLRLSPLNSFNSMVDSDPVGLTAFLAEKLNDFKLAYLHLMRADFFGVQKADVVTVARTNYKGVLIGNMGYSAEEAEQAIKDGKLDAVAFGNAYIANPDLPERVKAGAALNTPDSSTYYTPGAQGYTDYPTM</sequence>
<keyword evidence="3 5" id="KW-0560">Oxidoreductase</keyword>
<comment type="cofactor">
    <cofactor evidence="1">
        <name>FMN</name>
        <dbReference type="ChEBI" id="CHEBI:58210"/>
    </cofactor>
</comment>
<dbReference type="Gene3D" id="3.20.20.70">
    <property type="entry name" value="Aldolase class I"/>
    <property type="match status" value="1"/>
</dbReference>
<accession>C9YGR8</accession>
<dbReference type="EC" id="1.6.99.1" evidence="5"/>
<reference evidence="5" key="1">
    <citation type="journal article" date="2010" name="Nature">
        <title>The Dynamic genome of Hydra.</title>
        <authorList>
            <person name="Chapman J.A."/>
            <person name="Kirkness E.F."/>
            <person name="Simakov O."/>
            <person name="Hampson S.E."/>
            <person name="Mitros T."/>
            <person name="Weinmaier T."/>
            <person name="Rattei T."/>
            <person name="Balasubramanian P.G."/>
            <person name="Borman J."/>
            <person name="Busam D."/>
            <person name="Disbennett K."/>
            <person name="Pfannkoch C."/>
            <person name="Sumin N."/>
            <person name="Sutton G."/>
            <person name="Viswanathan L."/>
            <person name="Walenz B."/>
            <person name="Goodstein D.M."/>
            <person name="Hellsten U."/>
            <person name="Kawashima T."/>
            <person name="Prochnik S.E."/>
            <person name="Putnam N.H."/>
            <person name="Shu S."/>
            <person name="Blumberg B."/>
            <person name="Dana C.E."/>
            <person name="Gee L."/>
            <person name="Kibler D.F."/>
            <person name="Law L."/>
            <person name="Lindgens D."/>
            <person name="Martinez D.E."/>
            <person name="Peng J."/>
            <person name="Wigge P.A."/>
            <person name="Bertulat B."/>
            <person name="Guder C."/>
            <person name="Nakamura Y."/>
            <person name="Ozbek S."/>
            <person name="Watanabe H."/>
            <person name="Khalturin K."/>
            <person name="Hemmrich G."/>
            <person name="Franke A."/>
            <person name="Augustin R."/>
            <person name="Fraune S."/>
            <person name="Hayakawa E."/>
            <person name="Hayakawa S."/>
            <person name="Hirose M."/>
            <person name="Hwang J."/>
            <person name="Ikeo K."/>
            <person name="Nishimiya-Fujisawa C."/>
            <person name="Ogura A."/>
            <person name="Takahashi T."/>
            <person name="Steinmetz P.R."/>
            <person name="Zhang X."/>
            <person name="Aufschnaiter R."/>
            <person name="Eder M.K."/>
            <person name="Gorny A.K."/>
            <person name="Salvenmoser W."/>
            <person name="Heimberg A.M."/>
            <person name="Wheeler B.M."/>
            <person name="Peterson K.J."/>
            <person name="Boettger A."/>
            <person name="Tischler P."/>
            <person name="Wolf A."/>
            <person name="Gojobori T."/>
            <person name="Remington K.A."/>
            <person name="Strausberg R.L."/>
            <person name="Venter J."/>
            <person name="Technau U."/>
            <person name="Hobmayer B."/>
            <person name="Bosch T.C."/>
            <person name="Holstein T.W."/>
            <person name="Fujisawa T."/>
            <person name="Bode H.R."/>
            <person name="David C.N."/>
            <person name="Rokhsar D.S."/>
            <person name="Steele R.E."/>
        </authorList>
    </citation>
    <scope>NUCLEOTIDE SEQUENCE</scope>
</reference>
<dbReference type="Pfam" id="PF00724">
    <property type="entry name" value="Oxidored_FMN"/>
    <property type="match status" value="1"/>
</dbReference>
<dbReference type="GO" id="GO:0005829">
    <property type="term" value="C:cytosol"/>
    <property type="evidence" value="ECO:0007669"/>
    <property type="project" value="UniProtKB-ARBA"/>
</dbReference>
<dbReference type="GO" id="GO:0016628">
    <property type="term" value="F:oxidoreductase activity, acting on the CH-CH group of donors, NAD or NADP as acceptor"/>
    <property type="evidence" value="ECO:0007669"/>
    <property type="project" value="UniProtKB-ARBA"/>
</dbReference>
<proteinExistence type="inferred from homology"/>
<dbReference type="PANTHER" id="PTHR22893">
    <property type="entry name" value="NADH OXIDOREDUCTASE-RELATED"/>
    <property type="match status" value="1"/>
</dbReference>
<evidence type="ECO:0000313" key="5">
    <source>
        <dbReference type="EMBL" id="CBA33562.1"/>
    </source>
</evidence>
<dbReference type="GO" id="GO:0003959">
    <property type="term" value="F:NADPH dehydrogenase activity"/>
    <property type="evidence" value="ECO:0007669"/>
    <property type="project" value="UniProtKB-EC"/>
</dbReference>
<dbReference type="GO" id="GO:0010181">
    <property type="term" value="F:FMN binding"/>
    <property type="evidence" value="ECO:0007669"/>
    <property type="project" value="InterPro"/>
</dbReference>
<dbReference type="EMBL" id="FN543108">
    <property type="protein sequence ID" value="CBA33562.1"/>
    <property type="molecule type" value="Genomic_DNA"/>
</dbReference>
<evidence type="ECO:0000256" key="2">
    <source>
        <dbReference type="ARBA" id="ARBA00005979"/>
    </source>
</evidence>
<dbReference type="AlphaFoldDB" id="C9YGR8"/>
<evidence type="ECO:0000256" key="3">
    <source>
        <dbReference type="ARBA" id="ARBA00023002"/>
    </source>
</evidence>
<evidence type="ECO:0000256" key="1">
    <source>
        <dbReference type="ARBA" id="ARBA00001917"/>
    </source>
</evidence>
<comment type="similarity">
    <text evidence="2">Belongs to the NADH:flavin oxidoreductase/NADH oxidase family.</text>
</comment>
<dbReference type="InterPro" id="IPR045247">
    <property type="entry name" value="Oye-like"/>
</dbReference>
<organism evidence="5">
    <name type="scientific">Curvibacter symbiont subsp. Hydra magnipapillata</name>
    <dbReference type="NCBI Taxonomy" id="667019"/>
    <lineage>
        <taxon>Bacteria</taxon>
        <taxon>Pseudomonadati</taxon>
        <taxon>Pseudomonadota</taxon>
        <taxon>Betaproteobacteria</taxon>
        <taxon>Burkholderiales</taxon>
        <taxon>Comamonadaceae</taxon>
        <taxon>Curvibacter</taxon>
    </lineage>
</organism>
<evidence type="ECO:0000259" key="4">
    <source>
        <dbReference type="Pfam" id="PF00724"/>
    </source>
</evidence>
<feature type="domain" description="NADH:flavin oxidoreductase/NADH oxidase N-terminal" evidence="4">
    <location>
        <begin position="20"/>
        <end position="347"/>
    </location>
</feature>
<gene>
    <name evidence="5" type="primary">OPR1</name>
    <name evidence="5" type="ORF">Csp_B19680</name>
</gene>
<dbReference type="CDD" id="cd02933">
    <property type="entry name" value="OYE_like_FMN"/>
    <property type="match status" value="1"/>
</dbReference>